<dbReference type="GO" id="GO:0006950">
    <property type="term" value="P:response to stress"/>
    <property type="evidence" value="ECO:0007669"/>
    <property type="project" value="TreeGrafter"/>
</dbReference>
<dbReference type="InterPro" id="IPR023187">
    <property type="entry name" value="Tscrpt_reg_MarR-type_CS"/>
</dbReference>
<dbReference type="AlphaFoldDB" id="A0A1S1PRE4"/>
<dbReference type="CDD" id="cd00090">
    <property type="entry name" value="HTH_ARSR"/>
    <property type="match status" value="1"/>
</dbReference>
<dbReference type="OrthoDB" id="5148120at2"/>
<dbReference type="InterPro" id="IPR011991">
    <property type="entry name" value="ArsR-like_HTH"/>
</dbReference>
<dbReference type="InterPro" id="IPR036388">
    <property type="entry name" value="WH-like_DNA-bd_sf"/>
</dbReference>
<evidence type="ECO:0000259" key="5">
    <source>
        <dbReference type="PROSITE" id="PS50995"/>
    </source>
</evidence>
<evidence type="ECO:0000256" key="2">
    <source>
        <dbReference type="ARBA" id="ARBA00023125"/>
    </source>
</evidence>
<feature type="compositionally biased region" description="Polar residues" evidence="4">
    <location>
        <begin position="176"/>
        <end position="191"/>
    </location>
</feature>
<evidence type="ECO:0000256" key="3">
    <source>
        <dbReference type="ARBA" id="ARBA00023163"/>
    </source>
</evidence>
<gene>
    <name evidence="6" type="ORF">BBK14_23795</name>
</gene>
<feature type="region of interest" description="Disordered" evidence="4">
    <location>
        <begin position="173"/>
        <end position="213"/>
    </location>
</feature>
<dbReference type="EMBL" id="MAXA01000238">
    <property type="protein sequence ID" value="OHV23887.1"/>
    <property type="molecule type" value="Genomic_DNA"/>
</dbReference>
<dbReference type="PRINTS" id="PR00598">
    <property type="entry name" value="HTHMARR"/>
</dbReference>
<proteinExistence type="predicted"/>
<dbReference type="Pfam" id="PF01047">
    <property type="entry name" value="MarR"/>
    <property type="match status" value="1"/>
</dbReference>
<keyword evidence="2" id="KW-0238">DNA-binding</keyword>
<dbReference type="Gene3D" id="1.10.10.10">
    <property type="entry name" value="Winged helix-like DNA-binding domain superfamily/Winged helix DNA-binding domain"/>
    <property type="match status" value="1"/>
</dbReference>
<dbReference type="Proteomes" id="UP000179769">
    <property type="component" value="Unassembled WGS sequence"/>
</dbReference>
<evidence type="ECO:0000313" key="7">
    <source>
        <dbReference type="Proteomes" id="UP000179769"/>
    </source>
</evidence>
<accession>A0A1S1PRE4</accession>
<dbReference type="GO" id="GO:0003677">
    <property type="term" value="F:DNA binding"/>
    <property type="evidence" value="ECO:0007669"/>
    <property type="project" value="UniProtKB-KW"/>
</dbReference>
<reference evidence="7" key="1">
    <citation type="submission" date="2016-07" db="EMBL/GenBank/DDBJ databases">
        <title>Frankia sp. NRRL B-16219 Genome sequencing.</title>
        <authorList>
            <person name="Ghodhbane-Gtari F."/>
            <person name="Swanson E."/>
            <person name="Gueddou A."/>
            <person name="Louati M."/>
            <person name="Nouioui I."/>
            <person name="Hezbri K."/>
            <person name="Abebe-Akele F."/>
            <person name="Simpson S."/>
            <person name="Morris K."/>
            <person name="Thomas K."/>
            <person name="Gtari M."/>
            <person name="Tisa L.S."/>
        </authorList>
    </citation>
    <scope>NUCLEOTIDE SEQUENCE [LARGE SCALE GENOMIC DNA]</scope>
    <source>
        <strain evidence="7">NRRL B-16219</strain>
    </source>
</reference>
<organism evidence="6 7">
    <name type="scientific">Parafrankia soli</name>
    <dbReference type="NCBI Taxonomy" id="2599596"/>
    <lineage>
        <taxon>Bacteria</taxon>
        <taxon>Bacillati</taxon>
        <taxon>Actinomycetota</taxon>
        <taxon>Actinomycetes</taxon>
        <taxon>Frankiales</taxon>
        <taxon>Frankiaceae</taxon>
        <taxon>Parafrankia</taxon>
    </lineage>
</organism>
<protein>
    <submittedName>
        <fullName evidence="6">Transcriptional regulator</fullName>
    </submittedName>
</protein>
<evidence type="ECO:0000256" key="1">
    <source>
        <dbReference type="ARBA" id="ARBA00023015"/>
    </source>
</evidence>
<feature type="region of interest" description="Disordered" evidence="4">
    <location>
        <begin position="1"/>
        <end position="27"/>
    </location>
</feature>
<sequence length="213" mass="23259">MDETATTDSKAPGGRAPTIATAPHDTPIEREEQVAQLADDLARLMRGLTRARAQLLAKARHDVEWAAQILISHLAAGGPMRLGALATSVQSDPSTVSRQIAALVRTGYVERRADPDDGRAVVLYVTEAGEQVYRDHLQVRNERYQGMLARWSSEDLVTFATMLRRFGDDMEAHQPAWTTKPTSALSGMTRTQDAHDAPSGHTGTGPSTREDCR</sequence>
<dbReference type="RefSeq" id="WP_071065755.1">
    <property type="nucleotide sequence ID" value="NZ_MAXA01000238.1"/>
</dbReference>
<feature type="domain" description="HTH marR-type" evidence="5">
    <location>
        <begin position="38"/>
        <end position="168"/>
    </location>
</feature>
<keyword evidence="3" id="KW-0804">Transcription</keyword>
<evidence type="ECO:0000256" key="4">
    <source>
        <dbReference type="SAM" id="MobiDB-lite"/>
    </source>
</evidence>
<keyword evidence="1" id="KW-0805">Transcription regulation</keyword>
<dbReference type="InterPro" id="IPR039422">
    <property type="entry name" value="MarR/SlyA-like"/>
</dbReference>
<dbReference type="PANTHER" id="PTHR33164:SF57">
    <property type="entry name" value="MARR-FAMILY TRANSCRIPTIONAL REGULATOR"/>
    <property type="match status" value="1"/>
</dbReference>
<keyword evidence="7" id="KW-1185">Reference proteome</keyword>
<dbReference type="PROSITE" id="PS50995">
    <property type="entry name" value="HTH_MARR_2"/>
    <property type="match status" value="1"/>
</dbReference>
<dbReference type="GO" id="GO:0003700">
    <property type="term" value="F:DNA-binding transcription factor activity"/>
    <property type="evidence" value="ECO:0007669"/>
    <property type="project" value="InterPro"/>
</dbReference>
<name>A0A1S1PRE4_9ACTN</name>
<dbReference type="PROSITE" id="PS01117">
    <property type="entry name" value="HTH_MARR_1"/>
    <property type="match status" value="1"/>
</dbReference>
<comment type="caution">
    <text evidence="6">The sequence shown here is derived from an EMBL/GenBank/DDBJ whole genome shotgun (WGS) entry which is preliminary data.</text>
</comment>
<dbReference type="PANTHER" id="PTHR33164">
    <property type="entry name" value="TRANSCRIPTIONAL REGULATOR, MARR FAMILY"/>
    <property type="match status" value="1"/>
</dbReference>
<evidence type="ECO:0000313" key="6">
    <source>
        <dbReference type="EMBL" id="OHV23887.1"/>
    </source>
</evidence>
<dbReference type="SMART" id="SM00347">
    <property type="entry name" value="HTH_MARR"/>
    <property type="match status" value="1"/>
</dbReference>
<dbReference type="InterPro" id="IPR000835">
    <property type="entry name" value="HTH_MarR-typ"/>
</dbReference>
<dbReference type="SUPFAM" id="SSF46785">
    <property type="entry name" value="Winged helix' DNA-binding domain"/>
    <property type="match status" value="1"/>
</dbReference>
<dbReference type="InterPro" id="IPR036390">
    <property type="entry name" value="WH_DNA-bd_sf"/>
</dbReference>